<proteinExistence type="predicted"/>
<dbReference type="GO" id="GO:0009451">
    <property type="term" value="P:RNA modification"/>
    <property type="evidence" value="ECO:0007669"/>
    <property type="project" value="InterPro"/>
</dbReference>
<accession>A0AA88VSR3</accession>
<gene>
    <name evidence="3" type="ORF">RJ639_008891</name>
</gene>
<protein>
    <recommendedName>
        <fullName evidence="5">Pentatricopeptide repeat-containing protein</fullName>
    </recommendedName>
</protein>
<evidence type="ECO:0008006" key="5">
    <source>
        <dbReference type="Google" id="ProtNLM"/>
    </source>
</evidence>
<comment type="caution">
    <text evidence="3">The sequence shown here is derived from an EMBL/GenBank/DDBJ whole genome shotgun (WGS) entry which is preliminary data.</text>
</comment>
<dbReference type="GO" id="GO:0003723">
    <property type="term" value="F:RNA binding"/>
    <property type="evidence" value="ECO:0007669"/>
    <property type="project" value="InterPro"/>
</dbReference>
<feature type="repeat" description="PPR" evidence="2">
    <location>
        <begin position="3"/>
        <end position="37"/>
    </location>
</feature>
<keyword evidence="1" id="KW-0677">Repeat</keyword>
<dbReference type="Proteomes" id="UP001188597">
    <property type="component" value="Unassembled WGS sequence"/>
</dbReference>
<dbReference type="EMBL" id="JAVXUP010001359">
    <property type="protein sequence ID" value="KAK3012679.1"/>
    <property type="molecule type" value="Genomic_DNA"/>
</dbReference>
<dbReference type="Pfam" id="PF01535">
    <property type="entry name" value="PPR"/>
    <property type="match status" value="1"/>
</dbReference>
<organism evidence="3 4">
    <name type="scientific">Escallonia herrerae</name>
    <dbReference type="NCBI Taxonomy" id="1293975"/>
    <lineage>
        <taxon>Eukaryota</taxon>
        <taxon>Viridiplantae</taxon>
        <taxon>Streptophyta</taxon>
        <taxon>Embryophyta</taxon>
        <taxon>Tracheophyta</taxon>
        <taxon>Spermatophyta</taxon>
        <taxon>Magnoliopsida</taxon>
        <taxon>eudicotyledons</taxon>
        <taxon>Gunneridae</taxon>
        <taxon>Pentapetalae</taxon>
        <taxon>asterids</taxon>
        <taxon>campanulids</taxon>
        <taxon>Escalloniales</taxon>
        <taxon>Escalloniaceae</taxon>
        <taxon>Escallonia</taxon>
    </lineage>
</organism>
<dbReference type="InterPro" id="IPR002885">
    <property type="entry name" value="PPR_rpt"/>
</dbReference>
<sequence length="132" mass="14875">MKDEVSWNAMISGFAFRERAVEALSVFHRMSKEGRSACPALLSIVDLLACAGLIYDAWDFTEKMLEKPAEVALGALLGAWRKLGNIDVSEWIILLLLEMEPLISSKIYANSRRRDDSARMMFLMRQGCSQNS</sequence>
<dbReference type="InterPro" id="IPR011990">
    <property type="entry name" value="TPR-like_helical_dom_sf"/>
</dbReference>
<evidence type="ECO:0000256" key="1">
    <source>
        <dbReference type="ARBA" id="ARBA00022737"/>
    </source>
</evidence>
<keyword evidence="4" id="KW-1185">Reference proteome</keyword>
<name>A0AA88VSR3_9ASTE</name>
<dbReference type="PANTHER" id="PTHR47926:SF543">
    <property type="entry name" value="(WILD MALAYSIAN BANANA) HYPOTHETICAL PROTEIN"/>
    <property type="match status" value="1"/>
</dbReference>
<dbReference type="PROSITE" id="PS51375">
    <property type="entry name" value="PPR"/>
    <property type="match status" value="1"/>
</dbReference>
<evidence type="ECO:0000313" key="4">
    <source>
        <dbReference type="Proteomes" id="UP001188597"/>
    </source>
</evidence>
<dbReference type="InterPro" id="IPR046960">
    <property type="entry name" value="PPR_At4g14850-like_plant"/>
</dbReference>
<dbReference type="NCBIfam" id="TIGR00756">
    <property type="entry name" value="PPR"/>
    <property type="match status" value="1"/>
</dbReference>
<dbReference type="AlphaFoldDB" id="A0AA88VSR3"/>
<reference evidence="3" key="1">
    <citation type="submission" date="2022-12" db="EMBL/GenBank/DDBJ databases">
        <title>Draft genome assemblies for two species of Escallonia (Escalloniales).</title>
        <authorList>
            <person name="Chanderbali A."/>
            <person name="Dervinis C."/>
            <person name="Anghel I."/>
            <person name="Soltis D."/>
            <person name="Soltis P."/>
            <person name="Zapata F."/>
        </authorList>
    </citation>
    <scope>NUCLEOTIDE SEQUENCE</scope>
    <source>
        <strain evidence="3">UCBG64.0493</strain>
        <tissue evidence="3">Leaf</tissue>
    </source>
</reference>
<evidence type="ECO:0000256" key="2">
    <source>
        <dbReference type="PROSITE-ProRule" id="PRU00708"/>
    </source>
</evidence>
<dbReference type="Gene3D" id="1.25.40.10">
    <property type="entry name" value="Tetratricopeptide repeat domain"/>
    <property type="match status" value="1"/>
</dbReference>
<evidence type="ECO:0000313" key="3">
    <source>
        <dbReference type="EMBL" id="KAK3012679.1"/>
    </source>
</evidence>
<dbReference type="PANTHER" id="PTHR47926">
    <property type="entry name" value="PENTATRICOPEPTIDE REPEAT-CONTAINING PROTEIN"/>
    <property type="match status" value="1"/>
</dbReference>